<keyword evidence="1 2" id="KW-0597">Phosphoprotein</keyword>
<dbReference type="PANTHER" id="PTHR44591">
    <property type="entry name" value="STRESS RESPONSE REGULATOR PROTEIN 1"/>
    <property type="match status" value="1"/>
</dbReference>
<dbReference type="GO" id="GO:0000160">
    <property type="term" value="P:phosphorelay signal transduction system"/>
    <property type="evidence" value="ECO:0007669"/>
    <property type="project" value="InterPro"/>
</dbReference>
<dbReference type="SUPFAM" id="SSF52172">
    <property type="entry name" value="CheY-like"/>
    <property type="match status" value="1"/>
</dbReference>
<evidence type="ECO:0000259" key="3">
    <source>
        <dbReference type="PROSITE" id="PS50110"/>
    </source>
</evidence>
<dbReference type="OrthoDB" id="9789181at2"/>
<dbReference type="PROSITE" id="PS50110">
    <property type="entry name" value="RESPONSE_REGULATORY"/>
    <property type="match status" value="1"/>
</dbReference>
<feature type="modified residue" description="4-aspartylphosphate" evidence="2">
    <location>
        <position position="53"/>
    </location>
</feature>
<evidence type="ECO:0000256" key="2">
    <source>
        <dbReference type="PROSITE-ProRule" id="PRU00169"/>
    </source>
</evidence>
<dbReference type="RefSeq" id="WP_121124830.1">
    <property type="nucleotide sequence ID" value="NZ_RBWS01000009.1"/>
</dbReference>
<keyword evidence="5" id="KW-1185">Reference proteome</keyword>
<reference evidence="4 5" key="1">
    <citation type="submission" date="2018-10" db="EMBL/GenBank/DDBJ databases">
        <title>Sphingobacterium sp. M05W1-28.</title>
        <authorList>
            <person name="Cai H."/>
        </authorList>
    </citation>
    <scope>NUCLEOTIDE SEQUENCE [LARGE SCALE GENOMIC DNA]</scope>
    <source>
        <strain evidence="4 5">M05W1-28</strain>
    </source>
</reference>
<organism evidence="4 5">
    <name type="scientific">Sphingobacterium puteale</name>
    <dbReference type="NCBI Taxonomy" id="2420510"/>
    <lineage>
        <taxon>Bacteria</taxon>
        <taxon>Pseudomonadati</taxon>
        <taxon>Bacteroidota</taxon>
        <taxon>Sphingobacteriia</taxon>
        <taxon>Sphingobacteriales</taxon>
        <taxon>Sphingobacteriaceae</taxon>
        <taxon>Sphingobacterium</taxon>
    </lineage>
</organism>
<evidence type="ECO:0000256" key="1">
    <source>
        <dbReference type="ARBA" id="ARBA00022553"/>
    </source>
</evidence>
<name>A0A420VXX3_9SPHI</name>
<dbReference type="Gene3D" id="3.40.50.2300">
    <property type="match status" value="1"/>
</dbReference>
<dbReference type="AlphaFoldDB" id="A0A420VXX3"/>
<gene>
    <name evidence="4" type="ORF">D7322_13905</name>
</gene>
<protein>
    <submittedName>
        <fullName evidence="4">Response regulator</fullName>
    </submittedName>
</protein>
<dbReference type="InterPro" id="IPR001789">
    <property type="entry name" value="Sig_transdc_resp-reg_receiver"/>
</dbReference>
<dbReference type="SMART" id="SM00448">
    <property type="entry name" value="REC"/>
    <property type="match status" value="1"/>
</dbReference>
<evidence type="ECO:0000313" key="4">
    <source>
        <dbReference type="EMBL" id="RKO71238.1"/>
    </source>
</evidence>
<sequence>MKKKIVVCDDDKEILNVFSLVLENQDTIVITVVNSLVLMEVLDNIHADILFLDIHMGARNGDLILRDLRSSFKYDKLPVIMMSGHIDGRNISIECGADGFLPKPFELTDLENYIRRFVYESES</sequence>
<dbReference type="Proteomes" id="UP000282423">
    <property type="component" value="Unassembled WGS sequence"/>
</dbReference>
<evidence type="ECO:0000313" key="5">
    <source>
        <dbReference type="Proteomes" id="UP000282423"/>
    </source>
</evidence>
<comment type="caution">
    <text evidence="4">The sequence shown here is derived from an EMBL/GenBank/DDBJ whole genome shotgun (WGS) entry which is preliminary data.</text>
</comment>
<accession>A0A420VXX3</accession>
<dbReference type="CDD" id="cd00156">
    <property type="entry name" value="REC"/>
    <property type="match status" value="1"/>
</dbReference>
<dbReference type="Pfam" id="PF00072">
    <property type="entry name" value="Response_reg"/>
    <property type="match status" value="1"/>
</dbReference>
<feature type="domain" description="Response regulatory" evidence="3">
    <location>
        <begin position="4"/>
        <end position="118"/>
    </location>
</feature>
<proteinExistence type="predicted"/>
<dbReference type="InterPro" id="IPR050595">
    <property type="entry name" value="Bact_response_regulator"/>
</dbReference>
<dbReference type="PANTHER" id="PTHR44591:SF3">
    <property type="entry name" value="RESPONSE REGULATORY DOMAIN-CONTAINING PROTEIN"/>
    <property type="match status" value="1"/>
</dbReference>
<dbReference type="InterPro" id="IPR011006">
    <property type="entry name" value="CheY-like_superfamily"/>
</dbReference>
<dbReference type="EMBL" id="RBWS01000009">
    <property type="protein sequence ID" value="RKO71238.1"/>
    <property type="molecule type" value="Genomic_DNA"/>
</dbReference>